<dbReference type="AlphaFoldDB" id="A0A0G1GKW8"/>
<dbReference type="Proteomes" id="UP000034617">
    <property type="component" value="Unassembled WGS sequence"/>
</dbReference>
<protein>
    <submittedName>
        <fullName evidence="1">Uncharacterized protein</fullName>
    </submittedName>
</protein>
<gene>
    <name evidence="1" type="ORF">UW22_C0058G0011</name>
</gene>
<evidence type="ECO:0000313" key="2">
    <source>
        <dbReference type="Proteomes" id="UP000034617"/>
    </source>
</evidence>
<reference evidence="1 2" key="1">
    <citation type="journal article" date="2015" name="Nature">
        <title>rRNA introns, odd ribosomes, and small enigmatic genomes across a large radiation of phyla.</title>
        <authorList>
            <person name="Brown C.T."/>
            <person name="Hug L.A."/>
            <person name="Thomas B.C."/>
            <person name="Sharon I."/>
            <person name="Castelle C.J."/>
            <person name="Singh A."/>
            <person name="Wilkins M.J."/>
            <person name="Williams K.H."/>
            <person name="Banfield J.F."/>
        </authorList>
    </citation>
    <scope>NUCLEOTIDE SEQUENCE [LARGE SCALE GENOMIC DNA]</scope>
</reference>
<accession>A0A0G1GKW8</accession>
<dbReference type="EMBL" id="LCHM01000058">
    <property type="protein sequence ID" value="KKT35165.1"/>
    <property type="molecule type" value="Genomic_DNA"/>
</dbReference>
<evidence type="ECO:0000313" key="1">
    <source>
        <dbReference type="EMBL" id="KKT35165.1"/>
    </source>
</evidence>
<sequence>MGTKGKEGDQLTIHTGDNLGYVKWGDYTMTPQTAVRLNGDEEAWNAARQLVHQSVEHHTVQETAVRVVTGGGARARVAFEELRPTPHTIVTKMHIVGHSPTDEGYVSAHVGYTRDQVTQLATQHAFNQKPEGIFATLLQDVKTALFGDSLSTRFIGNPHVPMTSGERASTKNAERIDDWREEQDGKIRRAVEQRGGVFDDTPYHGNEVFGSVAAAMHAPAYDEGHARGFAGGRTGGGIGEAIGRVSATVIDVRADMRDGLTAQDHLDCYDRRGERHDGREADLLYAHEVGGIRTYLNGELTGIDFGDGTVVEY</sequence>
<comment type="caution">
    <text evidence="1">The sequence shown here is derived from an EMBL/GenBank/DDBJ whole genome shotgun (WGS) entry which is preliminary data.</text>
</comment>
<proteinExistence type="predicted"/>
<name>A0A0G1GKW8_9BACT</name>
<organism evidence="1 2">
    <name type="scientific">Candidatus Gottesmanbacteria bacterium GW2011_GWB1_44_11c</name>
    <dbReference type="NCBI Taxonomy" id="1618447"/>
    <lineage>
        <taxon>Bacteria</taxon>
        <taxon>Candidatus Gottesmaniibacteriota</taxon>
    </lineage>
</organism>